<name>A0A811QCM6_9POAL</name>
<dbReference type="OrthoDB" id="2130367at2759"/>
<evidence type="ECO:0000259" key="1">
    <source>
        <dbReference type="Pfam" id="PF14683"/>
    </source>
</evidence>
<gene>
    <name evidence="2" type="ORF">NCGR_LOCUS41941</name>
</gene>
<dbReference type="Proteomes" id="UP000604825">
    <property type="component" value="Unassembled WGS sequence"/>
</dbReference>
<dbReference type="PANTHER" id="PTHR32018:SF23">
    <property type="entry name" value="RHAMNOGALACTURONAN ENDOLYASE"/>
    <property type="match status" value="1"/>
</dbReference>
<feature type="domain" description="Rhamnogalacturonan lyase" evidence="1">
    <location>
        <begin position="176"/>
        <end position="249"/>
    </location>
</feature>
<dbReference type="SUPFAM" id="SSF49785">
    <property type="entry name" value="Galactose-binding domain-like"/>
    <property type="match status" value="1"/>
</dbReference>
<feature type="domain" description="Rhamnogalacturonan lyase" evidence="1">
    <location>
        <begin position="253"/>
        <end position="327"/>
    </location>
</feature>
<proteinExistence type="predicted"/>
<keyword evidence="3" id="KW-1185">Reference proteome</keyword>
<evidence type="ECO:0000313" key="2">
    <source>
        <dbReference type="EMBL" id="CAD6258469.1"/>
    </source>
</evidence>
<accession>A0A811QCM6</accession>
<dbReference type="Pfam" id="PF14683">
    <property type="entry name" value="CBM-like"/>
    <property type="match status" value="2"/>
</dbReference>
<comment type="caution">
    <text evidence="2">The sequence shown here is derived from an EMBL/GenBank/DDBJ whole genome shotgun (WGS) entry which is preliminary data.</text>
</comment>
<dbReference type="InterPro" id="IPR008979">
    <property type="entry name" value="Galactose-bd-like_sf"/>
</dbReference>
<evidence type="ECO:0000313" key="3">
    <source>
        <dbReference type="Proteomes" id="UP000604825"/>
    </source>
</evidence>
<reference evidence="2" key="1">
    <citation type="submission" date="2020-10" db="EMBL/GenBank/DDBJ databases">
        <authorList>
            <person name="Han B."/>
            <person name="Lu T."/>
            <person name="Zhao Q."/>
            <person name="Huang X."/>
            <person name="Zhao Y."/>
        </authorList>
    </citation>
    <scope>NUCLEOTIDE SEQUENCE</scope>
</reference>
<sequence length="333" mass="36480">MLNLGDGEYWKKVMGPVFIYLNSSPNNGSDIRAFWDDAKAQARAEAGKWPYSFPESPGFAKAGDRGTVTGTLLVRDAFASKGGDVPAATAFVGSPARRAAWLLGDTVQGLPVLDEGDGQRPVQHRRRPGWNLQPRRVGSRVPQLGDYVHTSTVTVTPGGAVDLGSLVFVPPRSGPTLWEMGVPDRTAAEFFVPDADPRYASKLFVGKDGYRQYGLWERYAELHPAGNDLVFTVGQSDYSKDWIFAHVTRMDGNVRVNGRVAREAVFSTPEFGNSNAIARHGIHGGVQWSFEFPIRGYLLRQGENSISITQTMAFGPFLGVMYDYLRLEGPPPA</sequence>
<protein>
    <recommendedName>
        <fullName evidence="1">Rhamnogalacturonan lyase domain-containing protein</fullName>
    </recommendedName>
</protein>
<dbReference type="PANTHER" id="PTHR32018">
    <property type="entry name" value="RHAMNOGALACTURONATE LYASE FAMILY PROTEIN"/>
    <property type="match status" value="1"/>
</dbReference>
<dbReference type="InterPro" id="IPR029411">
    <property type="entry name" value="RG-lyase_III"/>
</dbReference>
<dbReference type="InterPro" id="IPR051850">
    <property type="entry name" value="Polysacch_Lyase_4"/>
</dbReference>
<dbReference type="AlphaFoldDB" id="A0A811QCM6"/>
<organism evidence="2 3">
    <name type="scientific">Miscanthus lutarioriparius</name>
    <dbReference type="NCBI Taxonomy" id="422564"/>
    <lineage>
        <taxon>Eukaryota</taxon>
        <taxon>Viridiplantae</taxon>
        <taxon>Streptophyta</taxon>
        <taxon>Embryophyta</taxon>
        <taxon>Tracheophyta</taxon>
        <taxon>Spermatophyta</taxon>
        <taxon>Magnoliopsida</taxon>
        <taxon>Liliopsida</taxon>
        <taxon>Poales</taxon>
        <taxon>Poaceae</taxon>
        <taxon>PACMAD clade</taxon>
        <taxon>Panicoideae</taxon>
        <taxon>Andropogonodae</taxon>
        <taxon>Andropogoneae</taxon>
        <taxon>Saccharinae</taxon>
        <taxon>Miscanthus</taxon>
    </lineage>
</organism>
<dbReference type="EMBL" id="CAJGYO010000010">
    <property type="protein sequence ID" value="CAD6258469.1"/>
    <property type="molecule type" value="Genomic_DNA"/>
</dbReference>